<dbReference type="InterPro" id="IPR007627">
    <property type="entry name" value="RNA_pol_sigma70_r2"/>
</dbReference>
<sequence>MRIYLQQIEMIPLLTPEEEIDLSQKVQSGTRGAKEARHKMIRSNLRLVISLAKRYANIGLPFSDLVEEGNIGLMRAVDKFNPERGYRFSTYASWWIKQAIMRALSNQGKTIRVPVYMYDTISKWRKLRESLIQKYSRIPTRKEMADAMGIPIAKVKEIERIATQPSSLNAPISIDGSAEIIDLIQDVSSATPEENIETLFEGERIEKLLHLVDERERQILILRFGLKDHEPHTLEETAKQFCVTRERIRQIEMAAIKKIRYVLELKEEKFEDYVR</sequence>
<dbReference type="InterPro" id="IPR014284">
    <property type="entry name" value="RNA_pol_sigma-70_dom"/>
</dbReference>
<comment type="caution">
    <text evidence="8">The sequence shown here is derived from an EMBL/GenBank/DDBJ whole genome shotgun (WGS) entry which is preliminary data.</text>
</comment>
<evidence type="ECO:0000259" key="6">
    <source>
        <dbReference type="PROSITE" id="PS00715"/>
    </source>
</evidence>
<dbReference type="PRINTS" id="PR00046">
    <property type="entry name" value="SIGMA70FCT"/>
</dbReference>
<dbReference type="PIRSF" id="PIRSF000770">
    <property type="entry name" value="RNA_pol_sigma-SigE/K"/>
    <property type="match status" value="1"/>
</dbReference>
<keyword evidence="3 5" id="KW-0238">DNA-binding</keyword>
<proteinExistence type="inferred from homology"/>
<dbReference type="InterPro" id="IPR050239">
    <property type="entry name" value="Sigma-70_RNA_pol_init_factors"/>
</dbReference>
<dbReference type="Proteomes" id="UP000178187">
    <property type="component" value="Unassembled WGS sequence"/>
</dbReference>
<dbReference type="NCBIfam" id="TIGR02937">
    <property type="entry name" value="sigma70-ECF"/>
    <property type="match status" value="1"/>
</dbReference>
<evidence type="ECO:0000256" key="4">
    <source>
        <dbReference type="ARBA" id="ARBA00023163"/>
    </source>
</evidence>
<dbReference type="EMBL" id="MHFR01000019">
    <property type="protein sequence ID" value="OGW98947.1"/>
    <property type="molecule type" value="Genomic_DNA"/>
</dbReference>
<dbReference type="PANTHER" id="PTHR30603">
    <property type="entry name" value="RNA POLYMERASE SIGMA FACTOR RPO"/>
    <property type="match status" value="1"/>
</dbReference>
<dbReference type="Pfam" id="PF04542">
    <property type="entry name" value="Sigma70_r2"/>
    <property type="match status" value="1"/>
</dbReference>
<dbReference type="GO" id="GO:0003677">
    <property type="term" value="F:DNA binding"/>
    <property type="evidence" value="ECO:0007669"/>
    <property type="project" value="UniProtKB-KW"/>
</dbReference>
<dbReference type="InterPro" id="IPR013325">
    <property type="entry name" value="RNA_pol_sigma_r2"/>
</dbReference>
<dbReference type="PROSITE" id="PS00716">
    <property type="entry name" value="SIGMA70_2"/>
    <property type="match status" value="1"/>
</dbReference>
<dbReference type="GO" id="GO:0006352">
    <property type="term" value="P:DNA-templated transcription initiation"/>
    <property type="evidence" value="ECO:0007669"/>
    <property type="project" value="InterPro"/>
</dbReference>
<keyword evidence="2 5" id="KW-0731">Sigma factor</keyword>
<protein>
    <recommendedName>
        <fullName evidence="5">RNA polymerase sigma factor</fullName>
    </recommendedName>
</protein>
<dbReference type="InterPro" id="IPR000943">
    <property type="entry name" value="RNA_pol_sigma70"/>
</dbReference>
<evidence type="ECO:0000256" key="3">
    <source>
        <dbReference type="ARBA" id="ARBA00023125"/>
    </source>
</evidence>
<dbReference type="PANTHER" id="PTHR30603:SF47">
    <property type="entry name" value="RNA POLYMERASE SIGMA FACTOR SIGD, CHLOROPLASTIC"/>
    <property type="match status" value="1"/>
</dbReference>
<accession>A0A1G1L1B8</accession>
<dbReference type="Pfam" id="PF04545">
    <property type="entry name" value="Sigma70_r4"/>
    <property type="match status" value="1"/>
</dbReference>
<feature type="domain" description="RNA polymerase sigma-70" evidence="7">
    <location>
        <begin position="233"/>
        <end position="259"/>
    </location>
</feature>
<dbReference type="InterPro" id="IPR009042">
    <property type="entry name" value="RNA_pol_sigma70_r1_2"/>
</dbReference>
<evidence type="ECO:0000313" key="9">
    <source>
        <dbReference type="Proteomes" id="UP000178187"/>
    </source>
</evidence>
<reference evidence="8 9" key="1">
    <citation type="journal article" date="2016" name="Nat. Commun.">
        <title>Thousands of microbial genomes shed light on interconnected biogeochemical processes in an aquifer system.</title>
        <authorList>
            <person name="Anantharaman K."/>
            <person name="Brown C.T."/>
            <person name="Hug L.A."/>
            <person name="Sharon I."/>
            <person name="Castelle C.J."/>
            <person name="Probst A.J."/>
            <person name="Thomas B.C."/>
            <person name="Singh A."/>
            <person name="Wilkins M.J."/>
            <person name="Karaoz U."/>
            <person name="Brodie E.L."/>
            <person name="Williams K.H."/>
            <person name="Hubbard S.S."/>
            <person name="Banfield J.F."/>
        </authorList>
    </citation>
    <scope>NUCLEOTIDE SEQUENCE [LARGE SCALE GENOMIC DNA]</scope>
</reference>
<dbReference type="InterPro" id="IPR007624">
    <property type="entry name" value="RNA_pol_sigma70_r3"/>
</dbReference>
<dbReference type="Gene3D" id="1.10.601.10">
    <property type="entry name" value="RNA Polymerase Primary Sigma Factor"/>
    <property type="match status" value="1"/>
</dbReference>
<dbReference type="CDD" id="cd06171">
    <property type="entry name" value="Sigma70_r4"/>
    <property type="match status" value="1"/>
</dbReference>
<gene>
    <name evidence="8" type="ORF">A3G33_08875</name>
</gene>
<keyword evidence="4 5" id="KW-0804">Transcription</keyword>
<dbReference type="Pfam" id="PF00140">
    <property type="entry name" value="Sigma70_r1_2"/>
    <property type="match status" value="1"/>
</dbReference>
<dbReference type="InterPro" id="IPR013324">
    <property type="entry name" value="RNA_pol_sigma_r3/r4-like"/>
</dbReference>
<dbReference type="InterPro" id="IPR007630">
    <property type="entry name" value="RNA_pol_sigma70_r4"/>
</dbReference>
<comment type="similarity">
    <text evidence="5">Belongs to the sigma-70 factor family.</text>
</comment>
<dbReference type="SUPFAM" id="SSF88659">
    <property type="entry name" value="Sigma3 and sigma4 domains of RNA polymerase sigma factors"/>
    <property type="match status" value="2"/>
</dbReference>
<dbReference type="PROSITE" id="PS00715">
    <property type="entry name" value="SIGMA70_1"/>
    <property type="match status" value="1"/>
</dbReference>
<evidence type="ECO:0000256" key="1">
    <source>
        <dbReference type="ARBA" id="ARBA00023015"/>
    </source>
</evidence>
<dbReference type="AlphaFoldDB" id="A0A1G1L1B8"/>
<evidence type="ECO:0000256" key="5">
    <source>
        <dbReference type="RuleBase" id="RU362124"/>
    </source>
</evidence>
<name>A0A1G1L1B8_9BACT</name>
<dbReference type="GO" id="GO:0016987">
    <property type="term" value="F:sigma factor activity"/>
    <property type="evidence" value="ECO:0007669"/>
    <property type="project" value="UniProtKB-KW"/>
</dbReference>
<keyword evidence="1 5" id="KW-0805">Transcription regulation</keyword>
<dbReference type="Gene3D" id="1.10.10.10">
    <property type="entry name" value="Winged helix-like DNA-binding domain superfamily/Winged helix DNA-binding domain"/>
    <property type="match status" value="2"/>
</dbReference>
<dbReference type="Pfam" id="PF04539">
    <property type="entry name" value="Sigma70_r3"/>
    <property type="match status" value="1"/>
</dbReference>
<feature type="domain" description="RNA polymerase sigma-70" evidence="6">
    <location>
        <begin position="64"/>
        <end position="77"/>
    </location>
</feature>
<organism evidence="8 9">
    <name type="scientific">Candidatus Danuiimicrobium aquiferis</name>
    <dbReference type="NCBI Taxonomy" id="1801832"/>
    <lineage>
        <taxon>Bacteria</taxon>
        <taxon>Pseudomonadati</taxon>
        <taxon>Candidatus Omnitrophota</taxon>
        <taxon>Candidatus Danuiimicrobium</taxon>
    </lineage>
</organism>
<evidence type="ECO:0000313" key="8">
    <source>
        <dbReference type="EMBL" id="OGW98947.1"/>
    </source>
</evidence>
<evidence type="ECO:0000256" key="2">
    <source>
        <dbReference type="ARBA" id="ARBA00023082"/>
    </source>
</evidence>
<dbReference type="SUPFAM" id="SSF88946">
    <property type="entry name" value="Sigma2 domain of RNA polymerase sigma factors"/>
    <property type="match status" value="1"/>
</dbReference>
<comment type="function">
    <text evidence="5">Sigma factors are initiation factors that promote the attachment of RNA polymerase to specific initiation sites and are then released.</text>
</comment>
<evidence type="ECO:0000259" key="7">
    <source>
        <dbReference type="PROSITE" id="PS00716"/>
    </source>
</evidence>
<dbReference type="InterPro" id="IPR036388">
    <property type="entry name" value="WH-like_DNA-bd_sf"/>
</dbReference>